<accession>A0A930Y8J5</accession>
<reference evidence="1" key="1">
    <citation type="submission" date="2020-11" db="EMBL/GenBank/DDBJ databases">
        <title>Gallibacterium anatis 1637, full genome, WGS.</title>
        <authorList>
            <person name="Laishevtcev A.I."/>
            <person name="Yakimova E.A."/>
            <person name="Petkovich D."/>
            <person name="Stepanova T.V."/>
            <person name="Kalendr R.S."/>
            <person name="Rubalsky E.O."/>
            <person name="Zulkarneev E.R."/>
            <person name="Aleshkin A.V."/>
        </authorList>
    </citation>
    <scope>NUCLEOTIDE SEQUENCE</scope>
    <source>
        <strain evidence="1">1637</strain>
    </source>
</reference>
<proteinExistence type="predicted"/>
<protein>
    <submittedName>
        <fullName evidence="1">Uncharacterized protein</fullName>
    </submittedName>
</protein>
<name>A0A930Y8J5_9PAST</name>
<organism evidence="1">
    <name type="scientific">Gallibacterium anatis</name>
    <dbReference type="NCBI Taxonomy" id="750"/>
    <lineage>
        <taxon>Bacteria</taxon>
        <taxon>Pseudomonadati</taxon>
        <taxon>Pseudomonadota</taxon>
        <taxon>Gammaproteobacteria</taxon>
        <taxon>Pasteurellales</taxon>
        <taxon>Pasteurellaceae</taxon>
        <taxon>Gallibacterium</taxon>
    </lineage>
</organism>
<gene>
    <name evidence="1" type="ORF">INT80_05470</name>
</gene>
<dbReference type="AlphaFoldDB" id="A0A930Y8J5"/>
<evidence type="ECO:0000313" key="1">
    <source>
        <dbReference type="EMBL" id="MBF4102502.1"/>
    </source>
</evidence>
<comment type="caution">
    <text evidence="1">The sequence shown here is derived from an EMBL/GenBank/DDBJ whole genome shotgun (WGS) entry which is preliminary data.</text>
</comment>
<sequence length="50" mass="5911">MSRQEQWQALITHTCEEVARLIKQVDDSDDYHIALESFFLNQLSMLTPEE</sequence>
<dbReference type="EMBL" id="JADION010000012">
    <property type="protein sequence ID" value="MBF4102502.1"/>
    <property type="molecule type" value="Genomic_DNA"/>
</dbReference>